<evidence type="ECO:0000313" key="3">
    <source>
        <dbReference type="Proteomes" id="UP000000268"/>
    </source>
</evidence>
<protein>
    <recommendedName>
        <fullName evidence="4">O-antigen polymerase</fullName>
    </recommendedName>
</protein>
<organism evidence="2 3">
    <name type="scientific">Acaryochloris marina (strain MBIC 11017)</name>
    <dbReference type="NCBI Taxonomy" id="329726"/>
    <lineage>
        <taxon>Bacteria</taxon>
        <taxon>Bacillati</taxon>
        <taxon>Cyanobacteriota</taxon>
        <taxon>Cyanophyceae</taxon>
        <taxon>Acaryochloridales</taxon>
        <taxon>Acaryochloridaceae</taxon>
        <taxon>Acaryochloris</taxon>
    </lineage>
</organism>
<name>B0CE25_ACAM1</name>
<evidence type="ECO:0000313" key="2">
    <source>
        <dbReference type="EMBL" id="ABW30499.1"/>
    </source>
</evidence>
<feature type="transmembrane region" description="Helical" evidence="1">
    <location>
        <begin position="227"/>
        <end position="251"/>
    </location>
</feature>
<dbReference type="EMBL" id="CP000828">
    <property type="protein sequence ID" value="ABW30499.1"/>
    <property type="molecule type" value="Genomic_DNA"/>
</dbReference>
<keyword evidence="3" id="KW-1185">Reference proteome</keyword>
<dbReference type="HOGENOM" id="CLU_612293_0_0_3"/>
<dbReference type="AlphaFoldDB" id="B0CE25"/>
<evidence type="ECO:0000256" key="1">
    <source>
        <dbReference type="SAM" id="Phobius"/>
    </source>
</evidence>
<feature type="transmembrane region" description="Helical" evidence="1">
    <location>
        <begin position="345"/>
        <end position="373"/>
    </location>
</feature>
<keyword evidence="1" id="KW-0812">Transmembrane</keyword>
<feature type="transmembrane region" description="Helical" evidence="1">
    <location>
        <begin position="50"/>
        <end position="71"/>
    </location>
</feature>
<dbReference type="OrthoDB" id="528851at2"/>
<feature type="transmembrane region" description="Helical" evidence="1">
    <location>
        <begin position="83"/>
        <end position="101"/>
    </location>
</feature>
<feature type="transmembrane region" description="Helical" evidence="1">
    <location>
        <begin position="186"/>
        <end position="215"/>
    </location>
</feature>
<evidence type="ECO:0008006" key="4">
    <source>
        <dbReference type="Google" id="ProtNLM"/>
    </source>
</evidence>
<feature type="transmembrane region" description="Helical" evidence="1">
    <location>
        <begin position="113"/>
        <end position="134"/>
    </location>
</feature>
<dbReference type="KEGG" id="amr:AM1_5545"/>
<feature type="transmembrane region" description="Helical" evidence="1">
    <location>
        <begin position="154"/>
        <end position="174"/>
    </location>
</feature>
<proteinExistence type="predicted"/>
<dbReference type="eggNOG" id="ENOG502Z8IJ">
    <property type="taxonomic scope" value="Bacteria"/>
</dbReference>
<sequence length="436" mass="49053">MAFATAFLPRIITSVGVPKPLNFLHFIAVPFACILAISQSKSKDPKQINISWLVIGGLLVYLTIMTASALINQAGIINLVVDYLLKVEPFLLLLAITSIPLSIQSYEFIRKWLIRFCFTHIFLIYSQYFLFIVLGRHPKAGNPDYVQGIFYESGSGHVVGASVGLTFGLYYFFFAKAAPTWMRISVLFATFWGMLLADAKQVLFTFIIAGGILFLSKTKDIIETLKYLIPGLILGVIFLWCVQNVPAFGAFNTWMRPEIYGSDGEATLLKMASLRIIPTFYESPLNMFLGLGPGHTVGRLGGWMLREYEDLLAPLGSSIHPASGAVWGAVGESWLGDQSSMFSPLFGWAGIWGDTGLFGLLSYLFLYMLVFFYLCRDDFSKFCWLTVFAHGLIFSQMEEPGFMLFIIMIIGLQWQHKRISELHLKDLQYSAYSRNY</sequence>
<keyword evidence="1" id="KW-1133">Transmembrane helix</keyword>
<feature type="transmembrane region" description="Helical" evidence="1">
    <location>
        <begin position="20"/>
        <end position="38"/>
    </location>
</feature>
<reference evidence="2 3" key="1">
    <citation type="journal article" date="2008" name="Proc. Natl. Acad. Sci. U.S.A.">
        <title>Niche adaptation and genome expansion in the chlorophyll d-producing cyanobacterium Acaryochloris marina.</title>
        <authorList>
            <person name="Swingley W.D."/>
            <person name="Chen M."/>
            <person name="Cheung P.C."/>
            <person name="Conrad A.L."/>
            <person name="Dejesa L.C."/>
            <person name="Hao J."/>
            <person name="Honchak B.M."/>
            <person name="Karbach L.E."/>
            <person name="Kurdoglu A."/>
            <person name="Lahiri S."/>
            <person name="Mastrian S.D."/>
            <person name="Miyashita H."/>
            <person name="Page L."/>
            <person name="Ramakrishna P."/>
            <person name="Satoh S."/>
            <person name="Sattley W.M."/>
            <person name="Shimada Y."/>
            <person name="Taylor H.L."/>
            <person name="Tomo T."/>
            <person name="Tsuchiya T."/>
            <person name="Wang Z.T."/>
            <person name="Raymond J."/>
            <person name="Mimuro M."/>
            <person name="Blankenship R.E."/>
            <person name="Touchman J.W."/>
        </authorList>
    </citation>
    <scope>NUCLEOTIDE SEQUENCE [LARGE SCALE GENOMIC DNA]</scope>
    <source>
        <strain evidence="3">MBIC 11017</strain>
    </source>
</reference>
<keyword evidence="1" id="KW-0472">Membrane</keyword>
<gene>
    <name evidence="2" type="ordered locus">AM1_5545</name>
</gene>
<accession>B0CE25</accession>
<dbReference type="Proteomes" id="UP000000268">
    <property type="component" value="Chromosome"/>
</dbReference>
<dbReference type="RefSeq" id="WP_012165724.1">
    <property type="nucleotide sequence ID" value="NC_009925.1"/>
</dbReference>